<feature type="chain" id="PRO_5014973858" description="POTRA domain-containing protein" evidence="1">
    <location>
        <begin position="22"/>
        <end position="190"/>
    </location>
</feature>
<gene>
    <name evidence="2" type="ORF">CO030_04525</name>
</gene>
<feature type="signal peptide" evidence="1">
    <location>
        <begin position="1"/>
        <end position="21"/>
    </location>
</feature>
<protein>
    <recommendedName>
        <fullName evidence="4">POTRA domain-containing protein</fullName>
    </recommendedName>
</protein>
<dbReference type="Proteomes" id="UP000231456">
    <property type="component" value="Unassembled WGS sequence"/>
</dbReference>
<keyword evidence="1" id="KW-0732">Signal</keyword>
<name>A0A2M8F8T0_9BACT</name>
<comment type="caution">
    <text evidence="2">The sequence shown here is derived from an EMBL/GenBank/DDBJ whole genome shotgun (WGS) entry which is preliminary data.</text>
</comment>
<evidence type="ECO:0000313" key="2">
    <source>
        <dbReference type="EMBL" id="PJC52127.1"/>
    </source>
</evidence>
<reference evidence="3" key="1">
    <citation type="submission" date="2017-09" db="EMBL/GenBank/DDBJ databases">
        <title>Depth-based differentiation of microbial function through sediment-hosted aquifers and enrichment of novel symbionts in the deep terrestrial subsurface.</title>
        <authorList>
            <person name="Probst A.J."/>
            <person name="Ladd B."/>
            <person name="Jarett J.K."/>
            <person name="Geller-Mcgrath D.E."/>
            <person name="Sieber C.M.K."/>
            <person name="Emerson J.B."/>
            <person name="Anantharaman K."/>
            <person name="Thomas B.C."/>
            <person name="Malmstrom R."/>
            <person name="Stieglmeier M."/>
            <person name="Klingl A."/>
            <person name="Woyke T."/>
            <person name="Ryan C.M."/>
            <person name="Banfield J.F."/>
        </authorList>
    </citation>
    <scope>NUCLEOTIDE SEQUENCE [LARGE SCALE GENOMIC DNA]</scope>
</reference>
<evidence type="ECO:0008006" key="4">
    <source>
        <dbReference type="Google" id="ProtNLM"/>
    </source>
</evidence>
<proteinExistence type="predicted"/>
<organism evidence="2 3">
    <name type="scientific">Candidatus Magasanikbacteria bacterium CG_4_9_14_0_2_um_filter_42_11</name>
    <dbReference type="NCBI Taxonomy" id="1974643"/>
    <lineage>
        <taxon>Bacteria</taxon>
        <taxon>Candidatus Magasanikiibacteriota</taxon>
    </lineage>
</organism>
<accession>A0A2M8F8T0</accession>
<dbReference type="AlphaFoldDB" id="A0A2M8F8T0"/>
<sequence length="190" mass="21596">MMGTKLFVLATSLYSFGAPLAITPPASRPQGQTATQAVEESMHRKSSIRYAIGRVHVVNAVSVNNVKRILEENLKRGITLNEILDPSRIGGQGWSHLELLGFSPRFEPIGASWSLPPEGLRQGHFIPLRMVSKPVTRKSRIPWFKVYRLIELSDLMLWARLWFYLTEFPHVSLGVDRMQENIFLHEPAYS</sequence>
<dbReference type="EMBL" id="PFRH01000140">
    <property type="protein sequence ID" value="PJC52127.1"/>
    <property type="molecule type" value="Genomic_DNA"/>
</dbReference>
<evidence type="ECO:0000313" key="3">
    <source>
        <dbReference type="Proteomes" id="UP000231456"/>
    </source>
</evidence>
<evidence type="ECO:0000256" key="1">
    <source>
        <dbReference type="SAM" id="SignalP"/>
    </source>
</evidence>